<evidence type="ECO:0000313" key="6">
    <source>
        <dbReference type="Proteomes" id="UP000076976"/>
    </source>
</evidence>
<dbReference type="GO" id="GO:0016740">
    <property type="term" value="F:transferase activity"/>
    <property type="evidence" value="ECO:0007669"/>
    <property type="project" value="UniProtKB-KW"/>
</dbReference>
<dbReference type="SUPFAM" id="SSF51161">
    <property type="entry name" value="Trimeric LpxA-like enzymes"/>
    <property type="match status" value="1"/>
</dbReference>
<dbReference type="PANTHER" id="PTHR43300">
    <property type="entry name" value="ACETYLTRANSFERASE"/>
    <property type="match status" value="1"/>
</dbReference>
<reference evidence="5 6" key="1">
    <citation type="submission" date="2016-01" db="EMBL/GenBank/DDBJ databases">
        <title>Janibacter melonis strain CD11_4 genome sequencing and assembly.</title>
        <authorList>
            <person name="Nair G.R."/>
            <person name="Kaur G."/>
            <person name="Chander A.M."/>
            <person name="Mayilraj S."/>
        </authorList>
    </citation>
    <scope>NUCLEOTIDE SEQUENCE [LARGE SCALE GENOMIC DNA]</scope>
    <source>
        <strain evidence="5 6">CD11-4</strain>
    </source>
</reference>
<feature type="active site" description="Proton acceptor" evidence="3">
    <location>
        <position position="142"/>
    </location>
</feature>
<evidence type="ECO:0000256" key="3">
    <source>
        <dbReference type="PIRSR" id="PIRSR620019-1"/>
    </source>
</evidence>
<keyword evidence="2" id="KW-0677">Repeat</keyword>
<dbReference type="InterPro" id="IPR011004">
    <property type="entry name" value="Trimer_LpxA-like_sf"/>
</dbReference>
<gene>
    <name evidence="5" type="ORF">AWH69_01525</name>
</gene>
<proteinExistence type="predicted"/>
<feature type="binding site" evidence="4">
    <location>
        <position position="72"/>
    </location>
    <ligand>
        <name>substrate</name>
    </ligand>
</feature>
<keyword evidence="1 5" id="KW-0808">Transferase</keyword>
<organism evidence="5 6">
    <name type="scientific">Janibacter melonis</name>
    <dbReference type="NCBI Taxonomy" id="262209"/>
    <lineage>
        <taxon>Bacteria</taxon>
        <taxon>Bacillati</taxon>
        <taxon>Actinomycetota</taxon>
        <taxon>Actinomycetes</taxon>
        <taxon>Micrococcales</taxon>
        <taxon>Intrasporangiaceae</taxon>
        <taxon>Janibacter</taxon>
    </lineage>
</organism>
<sequence>MTEPVLLLAASGLARETLAAIRAIDERDGTSTPVGILDDDEARHGEVLLGSPVLGPTAMAADLQDRLILCAGRGAARRAMAQRLDGLGVDPARYRAVIHPAASVGEGSHVAPGAVLLAEVVLTADVQVGAHVVAMPGAVLTHDDVVEDYATICAGVVLGGSVRVGAAAYLGMCSSVREGVRVGPDAVLGMGATLLGDLPQGQTWVGVPARSKES</sequence>
<protein>
    <submittedName>
        <fullName evidence="5">Acetyltransferase</fullName>
    </submittedName>
</protein>
<dbReference type="EMBL" id="LQZG01000001">
    <property type="protein sequence ID" value="OAB88514.1"/>
    <property type="molecule type" value="Genomic_DNA"/>
</dbReference>
<comment type="caution">
    <text evidence="5">The sequence shown here is derived from an EMBL/GenBank/DDBJ whole genome shotgun (WGS) entry which is preliminary data.</text>
</comment>
<dbReference type="Proteomes" id="UP000076976">
    <property type="component" value="Unassembled WGS sequence"/>
</dbReference>
<dbReference type="InterPro" id="IPR050179">
    <property type="entry name" value="Trans_hexapeptide_repeat"/>
</dbReference>
<dbReference type="RefSeq" id="WP_068270458.1">
    <property type="nucleotide sequence ID" value="NZ_LQZG01000001.1"/>
</dbReference>
<dbReference type="InterPro" id="IPR020019">
    <property type="entry name" value="AcTrfase_PglD-like"/>
</dbReference>
<dbReference type="PROSITE" id="PS00101">
    <property type="entry name" value="HEXAPEP_TRANSFERASES"/>
    <property type="match status" value="1"/>
</dbReference>
<dbReference type="STRING" id="262209.AWH69_01525"/>
<dbReference type="AlphaFoldDB" id="A0A176QFM8"/>
<dbReference type="Gene3D" id="2.160.10.10">
    <property type="entry name" value="Hexapeptide repeat proteins"/>
    <property type="match status" value="1"/>
</dbReference>
<dbReference type="InterPro" id="IPR018357">
    <property type="entry name" value="Hexapep_transf_CS"/>
</dbReference>
<name>A0A176QFM8_9MICO</name>
<evidence type="ECO:0000256" key="4">
    <source>
        <dbReference type="PIRSR" id="PIRSR620019-2"/>
    </source>
</evidence>
<evidence type="ECO:0000256" key="1">
    <source>
        <dbReference type="ARBA" id="ARBA00022679"/>
    </source>
</evidence>
<dbReference type="Gene3D" id="3.40.50.20">
    <property type="match status" value="1"/>
</dbReference>
<keyword evidence="6" id="KW-1185">Reference proteome</keyword>
<evidence type="ECO:0000256" key="2">
    <source>
        <dbReference type="ARBA" id="ARBA00022737"/>
    </source>
</evidence>
<dbReference type="CDD" id="cd03360">
    <property type="entry name" value="LbH_AT_putative"/>
    <property type="match status" value="1"/>
</dbReference>
<dbReference type="PANTHER" id="PTHR43300:SF7">
    <property type="entry name" value="UDP-N-ACETYLBACILLOSAMINE N-ACETYLTRANSFERASE"/>
    <property type="match status" value="1"/>
</dbReference>
<accession>A0A176QFM8</accession>
<feature type="site" description="Increases basicity of active site His" evidence="3">
    <location>
        <position position="143"/>
    </location>
</feature>
<evidence type="ECO:0000313" key="5">
    <source>
        <dbReference type="EMBL" id="OAB88514.1"/>
    </source>
</evidence>